<protein>
    <submittedName>
        <fullName evidence="1">Phage terminase small subunit</fullName>
    </submittedName>
</protein>
<dbReference type="Pfam" id="PF05944">
    <property type="entry name" value="Phage_term_smal"/>
    <property type="match status" value="1"/>
</dbReference>
<proteinExistence type="predicted"/>
<evidence type="ECO:0000313" key="2">
    <source>
        <dbReference type="Proteomes" id="UP001589858"/>
    </source>
</evidence>
<gene>
    <name evidence="1" type="primary">gpM</name>
    <name evidence="1" type="ORF">ACFFF8_10785</name>
</gene>
<dbReference type="Proteomes" id="UP001589858">
    <property type="component" value="Unassembled WGS sequence"/>
</dbReference>
<organism evidence="1 2">
    <name type="scientific">Novosphingobium clariflavum</name>
    <dbReference type="NCBI Taxonomy" id="2029884"/>
    <lineage>
        <taxon>Bacteria</taxon>
        <taxon>Pseudomonadati</taxon>
        <taxon>Pseudomonadota</taxon>
        <taxon>Alphaproteobacteria</taxon>
        <taxon>Sphingomonadales</taxon>
        <taxon>Sphingomonadaceae</taxon>
        <taxon>Novosphingobium</taxon>
    </lineage>
</organism>
<name>A0ABV6S777_9SPHN</name>
<sequence>MALRLTHDIRRLKAISSIDRKIAAKREMLPEYAAWIEGLVAADAGVGTGVAATVLPTCMVWLIDTGQFSQALDLVPFILRHKVAMPARYHRDAAAVVTENIANAADKAHKLDTPFPLEILERVAELTADCDMHDEIRAKLFKAQGIEELREAEGMEAGPNARLHLTIARNTLREALRLNDRAGVKDRIKRADKLIAANLAAFPPTTNNEPGGPAA</sequence>
<comment type="caution">
    <text evidence="1">The sequence shown here is derived from an EMBL/GenBank/DDBJ whole genome shotgun (WGS) entry which is preliminary data.</text>
</comment>
<accession>A0ABV6S777</accession>
<reference evidence="1 2" key="1">
    <citation type="submission" date="2024-09" db="EMBL/GenBank/DDBJ databases">
        <authorList>
            <person name="Sun Q."/>
            <person name="Mori K."/>
        </authorList>
    </citation>
    <scope>NUCLEOTIDE SEQUENCE [LARGE SCALE GENOMIC DNA]</scope>
    <source>
        <strain evidence="1 2">CICC 11035S</strain>
    </source>
</reference>
<dbReference type="EMBL" id="JBHLTM010000038">
    <property type="protein sequence ID" value="MFC0685083.1"/>
    <property type="molecule type" value="Genomic_DNA"/>
</dbReference>
<keyword evidence="2" id="KW-1185">Reference proteome</keyword>
<dbReference type="RefSeq" id="WP_267223385.1">
    <property type="nucleotide sequence ID" value="NZ_JAPCWC010000022.1"/>
</dbReference>
<dbReference type="InterPro" id="IPR010270">
    <property type="entry name" value="Phage_P2_GpM"/>
</dbReference>
<evidence type="ECO:0000313" key="1">
    <source>
        <dbReference type="EMBL" id="MFC0685083.1"/>
    </source>
</evidence>